<proteinExistence type="predicted"/>
<dbReference type="RefSeq" id="WP_249329151.1">
    <property type="nucleotide sequence ID" value="NZ_CP060635.1"/>
</dbReference>
<evidence type="ECO:0000313" key="2">
    <source>
        <dbReference type="Proteomes" id="UP000515860"/>
    </source>
</evidence>
<dbReference type="EMBL" id="CP060635">
    <property type="protein sequence ID" value="QNM09243.1"/>
    <property type="molecule type" value="Genomic_DNA"/>
</dbReference>
<dbReference type="KEGG" id="whj:H9Q79_02835"/>
<keyword evidence="2" id="KW-1185">Reference proteome</keyword>
<protein>
    <submittedName>
        <fullName evidence="1">Arginase family protein</fullName>
    </submittedName>
</protein>
<dbReference type="Pfam" id="PF00491">
    <property type="entry name" value="Arginase"/>
    <property type="match status" value="1"/>
</dbReference>
<organism evidence="1 2">
    <name type="scientific">Wansuia hejianensis</name>
    <dbReference type="NCBI Taxonomy" id="2763667"/>
    <lineage>
        <taxon>Bacteria</taxon>
        <taxon>Bacillati</taxon>
        <taxon>Bacillota</taxon>
        <taxon>Clostridia</taxon>
        <taxon>Lachnospirales</taxon>
        <taxon>Lachnospiraceae</taxon>
        <taxon>Wansuia</taxon>
    </lineage>
</organism>
<dbReference type="GO" id="GO:0016813">
    <property type="term" value="F:hydrolase activity, acting on carbon-nitrogen (but not peptide) bonds, in linear amidines"/>
    <property type="evidence" value="ECO:0007669"/>
    <property type="project" value="UniProtKB-ARBA"/>
</dbReference>
<reference evidence="1 2" key="1">
    <citation type="submission" date="2020-08" db="EMBL/GenBank/DDBJ databases">
        <authorList>
            <person name="Liu C."/>
            <person name="Sun Q."/>
        </authorList>
    </citation>
    <scope>NUCLEOTIDE SEQUENCE [LARGE SCALE GENOMIC DNA]</scope>
    <source>
        <strain evidence="1 2">NSJ-29</strain>
    </source>
</reference>
<dbReference type="Gene3D" id="3.40.800.10">
    <property type="entry name" value="Ureohydrolase domain"/>
    <property type="match status" value="1"/>
</dbReference>
<accession>A0A7G9GEL1</accession>
<dbReference type="InterPro" id="IPR006035">
    <property type="entry name" value="Ureohydrolase"/>
</dbReference>
<dbReference type="SUPFAM" id="SSF52768">
    <property type="entry name" value="Arginase/deacetylase"/>
    <property type="match status" value="1"/>
</dbReference>
<dbReference type="InterPro" id="IPR023696">
    <property type="entry name" value="Ureohydrolase_dom_sf"/>
</dbReference>
<name>A0A7G9GEL1_9FIRM</name>
<sequence length="257" mass="29150">MKGKGSLTVLNFSGIYEREPWMCSRKDCWISFTALEGTDGYCTEEAASEIRRVLSDYTGGGIHFLDSGNYHYVTKFWLEKIRSPFDLAVFDRHSDLQPPGLLPLTSCGGWLLEVLEEQKYLQDVWLIGPPEEVYQKIPEAYRDRVKIIGEQEAVLGQGMERLLPPENRRPVYLSIDKDVLREEDAPTNWDQGNMTLETLIRWLRHIGSTVPVIGADICGESAENGSFPELAETCRKNDKVNQILADCLDKIIFCVTA</sequence>
<dbReference type="GO" id="GO:0046872">
    <property type="term" value="F:metal ion binding"/>
    <property type="evidence" value="ECO:0007669"/>
    <property type="project" value="InterPro"/>
</dbReference>
<gene>
    <name evidence="1" type="ORF">H9Q79_02835</name>
</gene>
<dbReference type="Proteomes" id="UP000515860">
    <property type="component" value="Chromosome"/>
</dbReference>
<dbReference type="AlphaFoldDB" id="A0A7G9GEL1"/>
<evidence type="ECO:0000313" key="1">
    <source>
        <dbReference type="EMBL" id="QNM09243.1"/>
    </source>
</evidence>